<dbReference type="Proteomes" id="UP000299102">
    <property type="component" value="Unassembled WGS sequence"/>
</dbReference>
<reference evidence="2 3" key="1">
    <citation type="journal article" date="2019" name="Commun. Biol.">
        <title>The bagworm genome reveals a unique fibroin gene that provides high tensile strength.</title>
        <authorList>
            <person name="Kono N."/>
            <person name="Nakamura H."/>
            <person name="Ohtoshi R."/>
            <person name="Tomita M."/>
            <person name="Numata K."/>
            <person name="Arakawa K."/>
        </authorList>
    </citation>
    <scope>NUCLEOTIDE SEQUENCE [LARGE SCALE GENOMIC DNA]</scope>
</reference>
<dbReference type="AlphaFoldDB" id="A0A4C1ZMD6"/>
<proteinExistence type="predicted"/>
<organism evidence="2 3">
    <name type="scientific">Eumeta variegata</name>
    <name type="common">Bagworm moth</name>
    <name type="synonym">Eumeta japonica</name>
    <dbReference type="NCBI Taxonomy" id="151549"/>
    <lineage>
        <taxon>Eukaryota</taxon>
        <taxon>Metazoa</taxon>
        <taxon>Ecdysozoa</taxon>
        <taxon>Arthropoda</taxon>
        <taxon>Hexapoda</taxon>
        <taxon>Insecta</taxon>
        <taxon>Pterygota</taxon>
        <taxon>Neoptera</taxon>
        <taxon>Endopterygota</taxon>
        <taxon>Lepidoptera</taxon>
        <taxon>Glossata</taxon>
        <taxon>Ditrysia</taxon>
        <taxon>Tineoidea</taxon>
        <taxon>Psychidae</taxon>
        <taxon>Oiketicinae</taxon>
        <taxon>Eumeta</taxon>
    </lineage>
</organism>
<protein>
    <submittedName>
        <fullName evidence="2">Uncharacterized protein</fullName>
    </submittedName>
</protein>
<keyword evidence="3" id="KW-1185">Reference proteome</keyword>
<comment type="caution">
    <text evidence="2">The sequence shown here is derived from an EMBL/GenBank/DDBJ whole genome shotgun (WGS) entry which is preliminary data.</text>
</comment>
<feature type="region of interest" description="Disordered" evidence="1">
    <location>
        <begin position="14"/>
        <end position="33"/>
    </location>
</feature>
<accession>A0A4C1ZMD6</accession>
<dbReference type="OrthoDB" id="414730at2759"/>
<feature type="region of interest" description="Disordered" evidence="1">
    <location>
        <begin position="47"/>
        <end position="73"/>
    </location>
</feature>
<evidence type="ECO:0000256" key="1">
    <source>
        <dbReference type="SAM" id="MobiDB-lite"/>
    </source>
</evidence>
<gene>
    <name evidence="2" type="ORF">EVAR_91196_1</name>
</gene>
<dbReference type="EMBL" id="BGZK01001916">
    <property type="protein sequence ID" value="GBP88244.1"/>
    <property type="molecule type" value="Genomic_DNA"/>
</dbReference>
<evidence type="ECO:0000313" key="2">
    <source>
        <dbReference type="EMBL" id="GBP88244.1"/>
    </source>
</evidence>
<evidence type="ECO:0000313" key="3">
    <source>
        <dbReference type="Proteomes" id="UP000299102"/>
    </source>
</evidence>
<name>A0A4C1ZMD6_EUMVA</name>
<sequence length="129" mass="14359">MAVSSAKVPVVKDSDANKFSVNNGGGSGRHRVQEDAFLEARREQRERLGRRGAPALWANSPPRPPKFGFKKDHSKTEANVELIQQVFDAWEDSKNAICILCDLYKNALTLHRKKIPGRNELGASVTLTF</sequence>